<sequence>MADPLAPIIQKMLQQVMGMINTPGGQGNPNPYYFPDWIQANGYDPYGQSQVLQWNLSITDPTIVNQANAICPTIDIQSSPCPGIQSFIGVPNAYPSLTLGSPTPGGLVVSGARNAYMQSMTSNQDNALKLQAVMLLSTLPNYQKNLIVTGNFTFTQYCCCSADNTVCAGPPVPEVGTGTFTATFNSTPTITIGFNITALSPGVLNIAVSSINFVPSSTWPNDAQIDIAIDIQSIPKGSKKDAYNNLAMAAFNSADGLKQLVQQINVVLNDPSQLNFMGTALTNVIDGYLKSTHQYPFDGSYLAIA</sequence>
<keyword evidence="2" id="KW-1185">Reference proteome</keyword>
<protein>
    <submittedName>
        <fullName evidence="1">Uncharacterized protein</fullName>
    </submittedName>
</protein>
<dbReference type="Proteomes" id="UP001059380">
    <property type="component" value="Chromosome"/>
</dbReference>
<proteinExistence type="predicted"/>
<dbReference type="EMBL" id="CP093313">
    <property type="protein sequence ID" value="UWZ85517.1"/>
    <property type="molecule type" value="Genomic_DNA"/>
</dbReference>
<dbReference type="AlphaFoldDB" id="A0A9J7BWU9"/>
<evidence type="ECO:0000313" key="1">
    <source>
        <dbReference type="EMBL" id="UWZ85517.1"/>
    </source>
</evidence>
<dbReference type="KEGG" id="orp:MOP44_06140"/>
<reference evidence="1" key="1">
    <citation type="submission" date="2021-04" db="EMBL/GenBank/DDBJ databases">
        <title>Phylogenetic analysis of Acidobacteriaceae.</title>
        <authorList>
            <person name="Qiu L."/>
            <person name="Zhang Q."/>
        </authorList>
    </citation>
    <scope>NUCLEOTIDE SEQUENCE</scope>
    <source>
        <strain evidence="1">DSM 25168</strain>
    </source>
</reference>
<name>A0A9J7BWU9_9BACT</name>
<dbReference type="RefSeq" id="WP_260795071.1">
    <property type="nucleotide sequence ID" value="NZ_CP093313.1"/>
</dbReference>
<evidence type="ECO:0000313" key="2">
    <source>
        <dbReference type="Proteomes" id="UP001059380"/>
    </source>
</evidence>
<organism evidence="1 2">
    <name type="scientific">Occallatibacter riparius</name>
    <dbReference type="NCBI Taxonomy" id="1002689"/>
    <lineage>
        <taxon>Bacteria</taxon>
        <taxon>Pseudomonadati</taxon>
        <taxon>Acidobacteriota</taxon>
        <taxon>Terriglobia</taxon>
        <taxon>Terriglobales</taxon>
        <taxon>Acidobacteriaceae</taxon>
        <taxon>Occallatibacter</taxon>
    </lineage>
</organism>
<accession>A0A9J7BWU9</accession>
<gene>
    <name evidence="1" type="ORF">MOP44_06140</name>
</gene>